<sequence length="458" mass="49167">MPKDWDFVKAWLDAALSSQPENPASISLSEPINETATAPRIARHLAPLPPITPPASSWPAKPSPAPLSDSPHRSRKRKVCACAHSETRIAMPSPRKRIRTQDDTASVTTAASALSDIQLPPIPGSRPSSPIKARAGSPMRELREIYRFASPPLRYTTSADSGYSAACRGSDKGAAFAWSGSHTGVVEGTVALKEIIHTAVPYENIPDYAFDTSTNTDHLADQALWTIAIHTLERAKACFVDNESEGPWLVIAVKLLEDVFAQLELQGVLCVKDVQYSDINSPSLLPHVHNTAIPTKKADLALATSAHAPTRPLLRPQMAETSVSRLALPACVEVGEPGKSYLEASLQLGVWCFAGLEKLRELRALSGKLAQQMPTPGSTDEEVEAAAEGTEEPGDELPLFGWTAIGMDWKLHVAFRDKADGGVVVLGPLDSGGLGSVLPFFKLLRTVAALAAWAKDTY</sequence>
<dbReference type="Proteomes" id="UP001172680">
    <property type="component" value="Unassembled WGS sequence"/>
</dbReference>
<evidence type="ECO:0000313" key="1">
    <source>
        <dbReference type="EMBL" id="KAJ9633909.1"/>
    </source>
</evidence>
<reference evidence="1" key="1">
    <citation type="submission" date="2022-10" db="EMBL/GenBank/DDBJ databases">
        <title>Culturing micro-colonial fungi from biological soil crusts in the Mojave desert and describing Neophaeococcomyces mojavensis, and introducing the new genera and species Taxawa tesnikishii.</title>
        <authorList>
            <person name="Kurbessoian T."/>
            <person name="Stajich J.E."/>
        </authorList>
    </citation>
    <scope>NUCLEOTIDE SEQUENCE</scope>
    <source>
        <strain evidence="1">JES_115</strain>
    </source>
</reference>
<accession>A0ACC2YFD5</accession>
<proteinExistence type="predicted"/>
<evidence type="ECO:0000313" key="2">
    <source>
        <dbReference type="Proteomes" id="UP001172680"/>
    </source>
</evidence>
<comment type="caution">
    <text evidence="1">The sequence shown here is derived from an EMBL/GenBank/DDBJ whole genome shotgun (WGS) entry which is preliminary data.</text>
</comment>
<protein>
    <submittedName>
        <fullName evidence="1">Uncharacterized protein</fullName>
    </submittedName>
</protein>
<organism evidence="1 2">
    <name type="scientific">Coniosporium tulheliwenetii</name>
    <dbReference type="NCBI Taxonomy" id="3383036"/>
    <lineage>
        <taxon>Eukaryota</taxon>
        <taxon>Fungi</taxon>
        <taxon>Dikarya</taxon>
        <taxon>Ascomycota</taxon>
        <taxon>Pezizomycotina</taxon>
        <taxon>Dothideomycetes</taxon>
        <taxon>Dothideomycetes incertae sedis</taxon>
        <taxon>Coniosporium</taxon>
    </lineage>
</organism>
<gene>
    <name evidence="1" type="ORF">H2199_009200</name>
</gene>
<name>A0ACC2YFD5_9PEZI</name>
<dbReference type="EMBL" id="JAPDRP010000040">
    <property type="protein sequence ID" value="KAJ9633909.1"/>
    <property type="molecule type" value="Genomic_DNA"/>
</dbReference>
<keyword evidence="2" id="KW-1185">Reference proteome</keyword>